<evidence type="ECO:0000256" key="5">
    <source>
        <dbReference type="PROSITE-ProRule" id="PRU00169"/>
    </source>
</evidence>
<keyword evidence="3 8" id="KW-0238">DNA-binding</keyword>
<dbReference type="SUPFAM" id="SSF46894">
    <property type="entry name" value="C-terminal effector domain of the bipartite response regulators"/>
    <property type="match status" value="1"/>
</dbReference>
<sequence>MFRVLIVDDHKHAREGMRAILGTDASFEIVGEATSGREAIELTERCMPDLVLMDIHMPAMDGLEATKAIKEKYPYIKIVMVTVSADIAHLFEALKKGAQGYLLKNLHPQEWRRYLRAVALDEAPLGRELALRILQEFSPQRQPKSEPSPLTGREHDILRLVAKGLPNREIALQLDISEHTVKNHLKNILHKLHLENRVQLARYAFEKGISGIG</sequence>
<dbReference type="CDD" id="cd17535">
    <property type="entry name" value="REC_NarL-like"/>
    <property type="match status" value="1"/>
</dbReference>
<dbReference type="SUPFAM" id="SSF52172">
    <property type="entry name" value="CheY-like"/>
    <property type="match status" value="1"/>
</dbReference>
<dbReference type="PROSITE" id="PS50110">
    <property type="entry name" value="RESPONSE_REGULATORY"/>
    <property type="match status" value="1"/>
</dbReference>
<comment type="caution">
    <text evidence="8">The sequence shown here is derived from an EMBL/GenBank/DDBJ whole genome shotgun (WGS) entry which is preliminary data.</text>
</comment>
<dbReference type="PROSITE" id="PS00622">
    <property type="entry name" value="HTH_LUXR_1"/>
    <property type="match status" value="1"/>
</dbReference>
<evidence type="ECO:0000256" key="2">
    <source>
        <dbReference type="ARBA" id="ARBA00023015"/>
    </source>
</evidence>
<dbReference type="PRINTS" id="PR00038">
    <property type="entry name" value="HTHLUXR"/>
</dbReference>
<feature type="domain" description="Response regulatory" evidence="7">
    <location>
        <begin position="3"/>
        <end position="119"/>
    </location>
</feature>
<evidence type="ECO:0000259" key="6">
    <source>
        <dbReference type="PROSITE" id="PS50043"/>
    </source>
</evidence>
<proteinExistence type="predicted"/>
<evidence type="ECO:0000256" key="3">
    <source>
        <dbReference type="ARBA" id="ARBA00023125"/>
    </source>
</evidence>
<keyword evidence="9" id="KW-1185">Reference proteome</keyword>
<dbReference type="InterPro" id="IPR001789">
    <property type="entry name" value="Sig_transdc_resp-reg_receiver"/>
</dbReference>
<evidence type="ECO:0000313" key="8">
    <source>
        <dbReference type="EMBL" id="PYI54306.1"/>
    </source>
</evidence>
<feature type="modified residue" description="4-aspartylphosphate" evidence="5">
    <location>
        <position position="54"/>
    </location>
</feature>
<dbReference type="Pfam" id="PF00072">
    <property type="entry name" value="Response_reg"/>
    <property type="match status" value="1"/>
</dbReference>
<dbReference type="GO" id="GO:0000160">
    <property type="term" value="P:phosphorelay signal transduction system"/>
    <property type="evidence" value="ECO:0007669"/>
    <property type="project" value="InterPro"/>
</dbReference>
<dbReference type="EMBL" id="QJVJ01000005">
    <property type="protein sequence ID" value="PYI54306.1"/>
    <property type="molecule type" value="Genomic_DNA"/>
</dbReference>
<evidence type="ECO:0000259" key="7">
    <source>
        <dbReference type="PROSITE" id="PS50110"/>
    </source>
</evidence>
<dbReference type="GO" id="GO:0003677">
    <property type="term" value="F:DNA binding"/>
    <property type="evidence" value="ECO:0007669"/>
    <property type="project" value="UniProtKB-KW"/>
</dbReference>
<accession>A0A2V5KX31</accession>
<reference evidence="8 9" key="1">
    <citation type="submission" date="2018-05" db="EMBL/GenBank/DDBJ databases">
        <title>Paenibacillus flagellatus sp. nov., isolated from selenium mineral soil.</title>
        <authorList>
            <person name="Dai X."/>
        </authorList>
    </citation>
    <scope>NUCLEOTIDE SEQUENCE [LARGE SCALE GENOMIC DNA]</scope>
    <source>
        <strain evidence="8 9">DXL2</strain>
    </source>
</reference>
<dbReference type="Pfam" id="PF00196">
    <property type="entry name" value="GerE"/>
    <property type="match status" value="1"/>
</dbReference>
<gene>
    <name evidence="8" type="ORF">DLM86_12585</name>
</gene>
<protein>
    <submittedName>
        <fullName evidence="8">DNA-binding response regulator</fullName>
    </submittedName>
</protein>
<dbReference type="AlphaFoldDB" id="A0A2V5KX31"/>
<keyword evidence="2" id="KW-0805">Transcription regulation</keyword>
<dbReference type="SMART" id="SM00421">
    <property type="entry name" value="HTH_LUXR"/>
    <property type="match status" value="1"/>
</dbReference>
<feature type="domain" description="HTH luxR-type" evidence="6">
    <location>
        <begin position="143"/>
        <end position="208"/>
    </location>
</feature>
<keyword evidence="1 5" id="KW-0597">Phosphoprotein</keyword>
<dbReference type="InterPro" id="IPR016032">
    <property type="entry name" value="Sig_transdc_resp-reg_C-effctor"/>
</dbReference>
<dbReference type="GO" id="GO:0006355">
    <property type="term" value="P:regulation of DNA-templated transcription"/>
    <property type="evidence" value="ECO:0007669"/>
    <property type="project" value="InterPro"/>
</dbReference>
<dbReference type="InterPro" id="IPR000792">
    <property type="entry name" value="Tscrpt_reg_LuxR_C"/>
</dbReference>
<dbReference type="Gene3D" id="3.40.50.2300">
    <property type="match status" value="1"/>
</dbReference>
<dbReference type="Proteomes" id="UP000247476">
    <property type="component" value="Unassembled WGS sequence"/>
</dbReference>
<dbReference type="PANTHER" id="PTHR43214">
    <property type="entry name" value="TWO-COMPONENT RESPONSE REGULATOR"/>
    <property type="match status" value="1"/>
</dbReference>
<dbReference type="PROSITE" id="PS50043">
    <property type="entry name" value="HTH_LUXR_2"/>
    <property type="match status" value="1"/>
</dbReference>
<name>A0A2V5KX31_9BACL</name>
<evidence type="ECO:0000313" key="9">
    <source>
        <dbReference type="Proteomes" id="UP000247476"/>
    </source>
</evidence>
<dbReference type="InterPro" id="IPR058245">
    <property type="entry name" value="NreC/VraR/RcsB-like_REC"/>
</dbReference>
<evidence type="ECO:0000256" key="1">
    <source>
        <dbReference type="ARBA" id="ARBA00022553"/>
    </source>
</evidence>
<dbReference type="OrthoDB" id="9780153at2"/>
<dbReference type="InterPro" id="IPR011006">
    <property type="entry name" value="CheY-like_superfamily"/>
</dbReference>
<dbReference type="SMART" id="SM00448">
    <property type="entry name" value="REC"/>
    <property type="match status" value="1"/>
</dbReference>
<organism evidence="8 9">
    <name type="scientific">Paenibacillus flagellatus</name>
    <dbReference type="NCBI Taxonomy" id="2211139"/>
    <lineage>
        <taxon>Bacteria</taxon>
        <taxon>Bacillati</taxon>
        <taxon>Bacillota</taxon>
        <taxon>Bacilli</taxon>
        <taxon>Bacillales</taxon>
        <taxon>Paenibacillaceae</taxon>
        <taxon>Paenibacillus</taxon>
    </lineage>
</organism>
<dbReference type="InterPro" id="IPR039420">
    <property type="entry name" value="WalR-like"/>
</dbReference>
<keyword evidence="4" id="KW-0804">Transcription</keyword>
<evidence type="ECO:0000256" key="4">
    <source>
        <dbReference type="ARBA" id="ARBA00023163"/>
    </source>
</evidence>
<dbReference type="RefSeq" id="WP_110840366.1">
    <property type="nucleotide sequence ID" value="NZ_QJVJ01000005.1"/>
</dbReference>
<dbReference type="CDD" id="cd06170">
    <property type="entry name" value="LuxR_C_like"/>
    <property type="match status" value="1"/>
</dbReference>